<dbReference type="RefSeq" id="WP_057755682.1">
    <property type="nucleotide sequence ID" value="NZ_AYYK01000004.1"/>
</dbReference>
<protein>
    <submittedName>
        <fullName evidence="1">Uncharacterized protein</fullName>
    </submittedName>
</protein>
<name>A0A0R2BIU5_9LACO</name>
<evidence type="ECO:0000313" key="2">
    <source>
        <dbReference type="Proteomes" id="UP000051813"/>
    </source>
</evidence>
<sequence>MAYLTFDDYQSLGFTKIDDKATFEAVYPSTELLLDLATDYFYNPDWQTNNLDEDYASSDKWEHIRAATFKKALAIQCEYFVDNGVTGSQELIDSNNISSVAIGRTTIQKSAGNSGTMYGTSGLSSLVAEMLIGAGFMVRAVNYR</sequence>
<reference evidence="1 2" key="1">
    <citation type="journal article" date="2015" name="Genome Announc.">
        <title>Expanding the biotechnology potential of lactobacilli through comparative genomics of 213 strains and associated genera.</title>
        <authorList>
            <person name="Sun Z."/>
            <person name="Harris H.M."/>
            <person name="McCann A."/>
            <person name="Guo C."/>
            <person name="Argimon S."/>
            <person name="Zhang W."/>
            <person name="Yang X."/>
            <person name="Jeffery I.B."/>
            <person name="Cooney J.C."/>
            <person name="Kagawa T.F."/>
            <person name="Liu W."/>
            <person name="Song Y."/>
            <person name="Salvetti E."/>
            <person name="Wrobel A."/>
            <person name="Rasinkangas P."/>
            <person name="Parkhill J."/>
            <person name="Rea M.C."/>
            <person name="O'Sullivan O."/>
            <person name="Ritari J."/>
            <person name="Douillard F.P."/>
            <person name="Paul Ross R."/>
            <person name="Yang R."/>
            <person name="Briner A.E."/>
            <person name="Felis G.E."/>
            <person name="de Vos W.M."/>
            <person name="Barrangou R."/>
            <person name="Klaenhammer T.R."/>
            <person name="Caufield P.W."/>
            <person name="Cui Y."/>
            <person name="Zhang H."/>
            <person name="O'Toole P.W."/>
        </authorList>
    </citation>
    <scope>NUCLEOTIDE SEQUENCE [LARGE SCALE GENOMIC DNA]</scope>
    <source>
        <strain evidence="1 2">DSM 20335</strain>
    </source>
</reference>
<organism evidence="1 2">
    <name type="scientific">Lapidilactobacillus dextrinicus DSM 20335</name>
    <dbReference type="NCBI Taxonomy" id="1423738"/>
    <lineage>
        <taxon>Bacteria</taxon>
        <taxon>Bacillati</taxon>
        <taxon>Bacillota</taxon>
        <taxon>Bacilli</taxon>
        <taxon>Lactobacillales</taxon>
        <taxon>Lactobacillaceae</taxon>
        <taxon>Lapidilactobacillus</taxon>
    </lineage>
</organism>
<keyword evidence="2" id="KW-1185">Reference proteome</keyword>
<dbReference type="PATRIC" id="fig|1423738.3.peg.1617"/>
<dbReference type="STRING" id="1423738.FC84_GL001599"/>
<evidence type="ECO:0000313" key="1">
    <source>
        <dbReference type="EMBL" id="KRM79423.1"/>
    </source>
</evidence>
<dbReference type="AlphaFoldDB" id="A0A0R2BIU5"/>
<accession>A0A0R2BIU5</accession>
<dbReference type="EMBL" id="AYYK01000004">
    <property type="protein sequence ID" value="KRM79423.1"/>
    <property type="molecule type" value="Genomic_DNA"/>
</dbReference>
<gene>
    <name evidence="1" type="ORF">FC84_GL001599</name>
</gene>
<dbReference type="Proteomes" id="UP000051813">
    <property type="component" value="Unassembled WGS sequence"/>
</dbReference>
<dbReference type="OrthoDB" id="2048198at2"/>
<comment type="caution">
    <text evidence="1">The sequence shown here is derived from an EMBL/GenBank/DDBJ whole genome shotgun (WGS) entry which is preliminary data.</text>
</comment>
<proteinExistence type="predicted"/>